<evidence type="ECO:0000313" key="3">
    <source>
        <dbReference type="Proteomes" id="UP001596417"/>
    </source>
</evidence>
<dbReference type="EMBL" id="JBHTAX010000001">
    <property type="protein sequence ID" value="MFC7190402.1"/>
    <property type="molecule type" value="Genomic_DNA"/>
</dbReference>
<name>A0ABD5YNB8_9EURY</name>
<reference evidence="2 3" key="1">
    <citation type="journal article" date="2019" name="Int. J. Syst. Evol. Microbiol.">
        <title>The Global Catalogue of Microorganisms (GCM) 10K type strain sequencing project: providing services to taxonomists for standard genome sequencing and annotation.</title>
        <authorList>
            <consortium name="The Broad Institute Genomics Platform"/>
            <consortium name="The Broad Institute Genome Sequencing Center for Infectious Disease"/>
            <person name="Wu L."/>
            <person name="Ma J."/>
        </authorList>
    </citation>
    <scope>NUCLEOTIDE SEQUENCE [LARGE SCALE GENOMIC DNA]</scope>
    <source>
        <strain evidence="2 3">RDMS1</strain>
    </source>
</reference>
<dbReference type="Proteomes" id="UP001596417">
    <property type="component" value="Unassembled WGS sequence"/>
</dbReference>
<evidence type="ECO:0000313" key="2">
    <source>
        <dbReference type="EMBL" id="MFC7190402.1"/>
    </source>
</evidence>
<dbReference type="RefSeq" id="WP_248907204.1">
    <property type="nucleotide sequence ID" value="NZ_CP109979.1"/>
</dbReference>
<dbReference type="AlphaFoldDB" id="A0ABD5YNB8"/>
<keyword evidence="3" id="KW-1185">Reference proteome</keyword>
<sequence>MENEASRDDGRFLNAMRTRRQTADYEHDPIEGDLDEMFENTEQFVEDMKALV</sequence>
<proteinExistence type="predicted"/>
<organism evidence="2 3">
    <name type="scientific">Halocatena marina</name>
    <dbReference type="NCBI Taxonomy" id="2934937"/>
    <lineage>
        <taxon>Archaea</taxon>
        <taxon>Methanobacteriati</taxon>
        <taxon>Methanobacteriota</taxon>
        <taxon>Stenosarchaea group</taxon>
        <taxon>Halobacteria</taxon>
        <taxon>Halobacteriales</taxon>
        <taxon>Natronomonadaceae</taxon>
        <taxon>Halocatena</taxon>
    </lineage>
</organism>
<gene>
    <name evidence="2" type="ORF">ACFQL7_11425</name>
</gene>
<dbReference type="GeneID" id="76200004"/>
<protein>
    <recommendedName>
        <fullName evidence="4">HEPN domain-containing protein</fullName>
    </recommendedName>
</protein>
<feature type="region of interest" description="Disordered" evidence="1">
    <location>
        <begin position="1"/>
        <end position="32"/>
    </location>
</feature>
<comment type="caution">
    <text evidence="2">The sequence shown here is derived from an EMBL/GenBank/DDBJ whole genome shotgun (WGS) entry which is preliminary data.</text>
</comment>
<feature type="compositionally biased region" description="Basic and acidic residues" evidence="1">
    <location>
        <begin position="1"/>
        <end position="11"/>
    </location>
</feature>
<feature type="compositionally biased region" description="Basic and acidic residues" evidence="1">
    <location>
        <begin position="21"/>
        <end position="30"/>
    </location>
</feature>
<evidence type="ECO:0000256" key="1">
    <source>
        <dbReference type="SAM" id="MobiDB-lite"/>
    </source>
</evidence>
<evidence type="ECO:0008006" key="4">
    <source>
        <dbReference type="Google" id="ProtNLM"/>
    </source>
</evidence>
<accession>A0ABD5YNB8</accession>